<organism evidence="2 3">
    <name type="scientific">Candidatus Woesebacteria bacterium RIFCSPHIGHO2_01_FULL_39_28</name>
    <dbReference type="NCBI Taxonomy" id="1802496"/>
    <lineage>
        <taxon>Bacteria</taxon>
        <taxon>Candidatus Woeseibacteriota</taxon>
    </lineage>
</organism>
<evidence type="ECO:0000313" key="3">
    <source>
        <dbReference type="Proteomes" id="UP000178851"/>
    </source>
</evidence>
<dbReference type="Proteomes" id="UP000178851">
    <property type="component" value="Unassembled WGS sequence"/>
</dbReference>
<evidence type="ECO:0000313" key="2">
    <source>
        <dbReference type="EMBL" id="OGM25653.1"/>
    </source>
</evidence>
<dbReference type="InterPro" id="IPR025877">
    <property type="entry name" value="MobA-like_NTP_Trfase"/>
</dbReference>
<proteinExistence type="predicted"/>
<reference evidence="2 3" key="1">
    <citation type="journal article" date="2016" name="Nat. Commun.">
        <title>Thousands of microbial genomes shed light on interconnected biogeochemical processes in an aquifer system.</title>
        <authorList>
            <person name="Anantharaman K."/>
            <person name="Brown C.T."/>
            <person name="Hug L.A."/>
            <person name="Sharon I."/>
            <person name="Castelle C.J."/>
            <person name="Probst A.J."/>
            <person name="Thomas B.C."/>
            <person name="Singh A."/>
            <person name="Wilkins M.J."/>
            <person name="Karaoz U."/>
            <person name="Brodie E.L."/>
            <person name="Williams K.H."/>
            <person name="Hubbard S.S."/>
            <person name="Banfield J.F."/>
        </authorList>
    </citation>
    <scope>NUCLEOTIDE SEQUENCE [LARGE SCALE GENOMIC DNA]</scope>
</reference>
<accession>A0A1F7YEA0</accession>
<sequence length="236" mass="26682">MTLDNVLIAAGGYGTRMGIYMEKLEASSKSLIKIKGKTIIEYIIDEVYPLFNHVYISIDNNVTFEVAQNLFGLSQKISLFKNSCPGPACFPRQLLHVPFLFLYGHVPITKEYIQKIITMFTFNNSYIIVSGQKSSSDRFPISAYIDSSNRVISKVLSTNTKVLDKNEFFIEPPFVLLPHIVKNVSVANAPGKTNIKPLIMYTSCNQIKLLESELPVEINYPEELSTLEKFIENNKL</sequence>
<dbReference type="GO" id="GO:0016779">
    <property type="term" value="F:nucleotidyltransferase activity"/>
    <property type="evidence" value="ECO:0007669"/>
    <property type="project" value="UniProtKB-ARBA"/>
</dbReference>
<protein>
    <recommendedName>
        <fullName evidence="1">MobA-like NTP transferase domain-containing protein</fullName>
    </recommendedName>
</protein>
<evidence type="ECO:0000259" key="1">
    <source>
        <dbReference type="Pfam" id="PF12804"/>
    </source>
</evidence>
<dbReference type="InterPro" id="IPR029044">
    <property type="entry name" value="Nucleotide-diphossugar_trans"/>
</dbReference>
<gene>
    <name evidence="2" type="ORF">A2627_04405</name>
</gene>
<dbReference type="Gene3D" id="3.90.550.10">
    <property type="entry name" value="Spore Coat Polysaccharide Biosynthesis Protein SpsA, Chain A"/>
    <property type="match status" value="1"/>
</dbReference>
<comment type="caution">
    <text evidence="2">The sequence shown here is derived from an EMBL/GenBank/DDBJ whole genome shotgun (WGS) entry which is preliminary data.</text>
</comment>
<dbReference type="AlphaFoldDB" id="A0A1F7YEA0"/>
<dbReference type="SUPFAM" id="SSF53448">
    <property type="entry name" value="Nucleotide-diphospho-sugar transferases"/>
    <property type="match status" value="1"/>
</dbReference>
<dbReference type="EMBL" id="MGGI01000021">
    <property type="protein sequence ID" value="OGM25653.1"/>
    <property type="molecule type" value="Genomic_DNA"/>
</dbReference>
<dbReference type="Pfam" id="PF12804">
    <property type="entry name" value="NTP_transf_3"/>
    <property type="match status" value="1"/>
</dbReference>
<name>A0A1F7YEA0_9BACT</name>
<feature type="domain" description="MobA-like NTP transferase" evidence="1">
    <location>
        <begin position="7"/>
        <end position="66"/>
    </location>
</feature>